<dbReference type="Proteomes" id="UP001642260">
    <property type="component" value="Unassembled WGS sequence"/>
</dbReference>
<evidence type="ECO:0000313" key="3">
    <source>
        <dbReference type="Proteomes" id="UP001642260"/>
    </source>
</evidence>
<proteinExistence type="predicted"/>
<feature type="domain" description="Myb/SANT-like DNA-binding" evidence="1">
    <location>
        <begin position="39"/>
        <end position="79"/>
    </location>
</feature>
<gene>
    <name evidence="2" type="ORF">ERUC_LOCUS20418</name>
</gene>
<evidence type="ECO:0000313" key="2">
    <source>
        <dbReference type="EMBL" id="CAH8354663.1"/>
    </source>
</evidence>
<accession>A0ABC8K7R6</accession>
<dbReference type="PANTHER" id="PTHR46327:SF24">
    <property type="entry name" value="MYB_SANT-LIKE DNA-BINDING DOMAIN-CONTAINING PROTEIN"/>
    <property type="match status" value="1"/>
</dbReference>
<organism evidence="2 3">
    <name type="scientific">Eruca vesicaria subsp. sativa</name>
    <name type="common">Garden rocket</name>
    <name type="synonym">Eruca sativa</name>
    <dbReference type="NCBI Taxonomy" id="29727"/>
    <lineage>
        <taxon>Eukaryota</taxon>
        <taxon>Viridiplantae</taxon>
        <taxon>Streptophyta</taxon>
        <taxon>Embryophyta</taxon>
        <taxon>Tracheophyta</taxon>
        <taxon>Spermatophyta</taxon>
        <taxon>Magnoliopsida</taxon>
        <taxon>eudicotyledons</taxon>
        <taxon>Gunneridae</taxon>
        <taxon>Pentapetalae</taxon>
        <taxon>rosids</taxon>
        <taxon>malvids</taxon>
        <taxon>Brassicales</taxon>
        <taxon>Brassicaceae</taxon>
        <taxon>Brassiceae</taxon>
        <taxon>Eruca</taxon>
    </lineage>
</organism>
<evidence type="ECO:0000259" key="1">
    <source>
        <dbReference type="Pfam" id="PF13837"/>
    </source>
</evidence>
<dbReference type="Gene3D" id="1.10.10.60">
    <property type="entry name" value="Homeodomain-like"/>
    <property type="match status" value="1"/>
</dbReference>
<protein>
    <recommendedName>
        <fullName evidence="1">Myb/SANT-like DNA-binding domain-containing protein</fullName>
    </recommendedName>
</protein>
<comment type="caution">
    <text evidence="2">The sequence shown here is derived from an EMBL/GenBank/DDBJ whole genome shotgun (WGS) entry which is preliminary data.</text>
</comment>
<dbReference type="Pfam" id="PF13837">
    <property type="entry name" value="Myb_DNA-bind_4"/>
    <property type="match status" value="1"/>
</dbReference>
<sequence>MERPKPSKWKNTSESFLCPRFFLSSCGNLYFPRAVIAMKGKWKSVSRAMVEKGFSVPPQQCEDKFNDLNKRYKRVNDILGKGTRRARRGGEGP</sequence>
<keyword evidence="3" id="KW-1185">Reference proteome</keyword>
<dbReference type="PANTHER" id="PTHR46327">
    <property type="entry name" value="F16F4.11 PROTEIN-RELATED"/>
    <property type="match status" value="1"/>
</dbReference>
<dbReference type="EMBL" id="CAKOAT010197376">
    <property type="protein sequence ID" value="CAH8354663.1"/>
    <property type="molecule type" value="Genomic_DNA"/>
</dbReference>
<reference evidence="2 3" key="1">
    <citation type="submission" date="2022-03" db="EMBL/GenBank/DDBJ databases">
        <authorList>
            <person name="Macdonald S."/>
            <person name="Ahmed S."/>
            <person name="Newling K."/>
        </authorList>
    </citation>
    <scope>NUCLEOTIDE SEQUENCE [LARGE SCALE GENOMIC DNA]</scope>
</reference>
<dbReference type="InterPro" id="IPR044822">
    <property type="entry name" value="Myb_DNA-bind_4"/>
</dbReference>
<dbReference type="AlphaFoldDB" id="A0ABC8K7R6"/>
<name>A0ABC8K7R6_ERUVS</name>